<dbReference type="AlphaFoldDB" id="A0AAV4FY31"/>
<keyword evidence="3" id="KW-1185">Reference proteome</keyword>
<dbReference type="EMBL" id="BMAT01004695">
    <property type="protein sequence ID" value="GFR78337.1"/>
    <property type="molecule type" value="Genomic_DNA"/>
</dbReference>
<feature type="region of interest" description="Disordered" evidence="1">
    <location>
        <begin position="128"/>
        <end position="149"/>
    </location>
</feature>
<keyword evidence="2" id="KW-0378">Hydrolase</keyword>
<dbReference type="GO" id="GO:0004386">
    <property type="term" value="F:helicase activity"/>
    <property type="evidence" value="ECO:0007669"/>
    <property type="project" value="UniProtKB-KW"/>
</dbReference>
<name>A0AAV4FY31_9GAST</name>
<keyword evidence="2" id="KW-0547">Nucleotide-binding</keyword>
<protein>
    <submittedName>
        <fullName evidence="2">ATP-dependent RNA helicase p62-like</fullName>
    </submittedName>
</protein>
<reference evidence="2 3" key="1">
    <citation type="journal article" date="2021" name="Elife">
        <title>Chloroplast acquisition without the gene transfer in kleptoplastic sea slugs, Plakobranchus ocellatus.</title>
        <authorList>
            <person name="Maeda T."/>
            <person name="Takahashi S."/>
            <person name="Yoshida T."/>
            <person name="Shimamura S."/>
            <person name="Takaki Y."/>
            <person name="Nagai Y."/>
            <person name="Toyoda A."/>
            <person name="Suzuki Y."/>
            <person name="Arimoto A."/>
            <person name="Ishii H."/>
            <person name="Satoh N."/>
            <person name="Nishiyama T."/>
            <person name="Hasebe M."/>
            <person name="Maruyama T."/>
            <person name="Minagawa J."/>
            <person name="Obokata J."/>
            <person name="Shigenobu S."/>
        </authorList>
    </citation>
    <scope>NUCLEOTIDE SEQUENCE [LARGE SCALE GENOMIC DNA]</scope>
</reference>
<evidence type="ECO:0000256" key="1">
    <source>
        <dbReference type="SAM" id="MobiDB-lite"/>
    </source>
</evidence>
<evidence type="ECO:0000313" key="3">
    <source>
        <dbReference type="Proteomes" id="UP000762676"/>
    </source>
</evidence>
<evidence type="ECO:0000313" key="2">
    <source>
        <dbReference type="EMBL" id="GFR78337.1"/>
    </source>
</evidence>
<dbReference type="Proteomes" id="UP000762676">
    <property type="component" value="Unassembled WGS sequence"/>
</dbReference>
<comment type="caution">
    <text evidence="2">The sequence shown here is derived from an EMBL/GenBank/DDBJ whole genome shotgun (WGS) entry which is preliminary data.</text>
</comment>
<keyword evidence="2" id="KW-0067">ATP-binding</keyword>
<gene>
    <name evidence="2" type="ORF">ElyMa_002259500</name>
</gene>
<accession>A0AAV4FY31</accession>
<organism evidence="2 3">
    <name type="scientific">Elysia marginata</name>
    <dbReference type="NCBI Taxonomy" id="1093978"/>
    <lineage>
        <taxon>Eukaryota</taxon>
        <taxon>Metazoa</taxon>
        <taxon>Spiralia</taxon>
        <taxon>Lophotrochozoa</taxon>
        <taxon>Mollusca</taxon>
        <taxon>Gastropoda</taxon>
        <taxon>Heterobranchia</taxon>
        <taxon>Euthyneura</taxon>
        <taxon>Panpulmonata</taxon>
        <taxon>Sacoglossa</taxon>
        <taxon>Placobranchoidea</taxon>
        <taxon>Plakobranchidae</taxon>
        <taxon>Elysia</taxon>
    </lineage>
</organism>
<sequence length="293" mass="33873">MSWQTNYRTCPELMQSSTFTRAIYLEAQQGASGTSLSNRHCKRTVQPPSPSLTIFTTEDGAKKWCGRLNTASPQRKGLMDGCDDREVSADLPEWDKHPDVIRRTTSRPHIVIHSPLTQQFTMVELTDSRDRSTRHPQADPWKHRKTKQETDLRHPLFDHSYPRARLKSRKSFRTVESVQPDQAASHRLELWNTWDNTTNEAIQPPKEQLPSGRELQRKDWVTLNRARAKVGMTVSTLHKWKLRPNSECPCGNQNQTMDHILSECTEGPHCTDQDLRDCTDAAQAWITHWRDKI</sequence>
<keyword evidence="2" id="KW-0347">Helicase</keyword>
<proteinExistence type="predicted"/>